<proteinExistence type="predicted"/>
<accession>A0ABT2GSM5</accession>
<evidence type="ECO:0000259" key="1">
    <source>
        <dbReference type="PROSITE" id="PS51340"/>
    </source>
</evidence>
<dbReference type="InterPro" id="IPR005302">
    <property type="entry name" value="MoCF_Sase_C"/>
</dbReference>
<dbReference type="EMBL" id="JANLCM010000002">
    <property type="protein sequence ID" value="MCS5719136.1"/>
    <property type="molecule type" value="Genomic_DNA"/>
</dbReference>
<keyword evidence="3" id="KW-1185">Reference proteome</keyword>
<sequence>MSAGELVVEYPVEIVHLLVSSVHRYEGRPADGPLPVPPGEIESRSEVEVREGLGIVGDRYFGRPAHKRAAVTVMAAESLDAVQALLGVAHPFDLGATRRNITLRGVDVDALAGVEFSLDSGSGPVLFRGHRPANPCAWMNVTLAPGAHKALRGRGGVRSEPLSTGVLSLGPAVLRVADALGGVEPLRS</sequence>
<dbReference type="Proteomes" id="UP001165584">
    <property type="component" value="Unassembled WGS sequence"/>
</dbReference>
<feature type="domain" description="MOSC" evidence="1">
    <location>
        <begin position="41"/>
        <end position="176"/>
    </location>
</feature>
<dbReference type="PROSITE" id="PS51340">
    <property type="entry name" value="MOSC"/>
    <property type="match status" value="1"/>
</dbReference>
<dbReference type="SUPFAM" id="SSF50800">
    <property type="entry name" value="PK beta-barrel domain-like"/>
    <property type="match status" value="1"/>
</dbReference>
<comment type="caution">
    <text evidence="2">The sequence shown here is derived from an EMBL/GenBank/DDBJ whole genome shotgun (WGS) entry which is preliminary data.</text>
</comment>
<evidence type="ECO:0000313" key="2">
    <source>
        <dbReference type="EMBL" id="MCS5719136.1"/>
    </source>
</evidence>
<evidence type="ECO:0000313" key="3">
    <source>
        <dbReference type="Proteomes" id="UP001165584"/>
    </source>
</evidence>
<name>A0ABT2GSM5_9MICO</name>
<reference evidence="2" key="1">
    <citation type="submission" date="2022-08" db="EMBL/GenBank/DDBJ databases">
        <authorList>
            <person name="Deng Y."/>
            <person name="Han X.-F."/>
            <person name="Zhang Y.-Q."/>
        </authorList>
    </citation>
    <scope>NUCLEOTIDE SEQUENCE</scope>
    <source>
        <strain evidence="2">CPCC 205763</strain>
    </source>
</reference>
<organism evidence="2 3">
    <name type="scientific">Herbiconiux aconitum</name>
    <dbReference type="NCBI Taxonomy" id="2970913"/>
    <lineage>
        <taxon>Bacteria</taxon>
        <taxon>Bacillati</taxon>
        <taxon>Actinomycetota</taxon>
        <taxon>Actinomycetes</taxon>
        <taxon>Micrococcales</taxon>
        <taxon>Microbacteriaceae</taxon>
        <taxon>Herbiconiux</taxon>
    </lineage>
</organism>
<dbReference type="InterPro" id="IPR011037">
    <property type="entry name" value="Pyrv_Knase-like_insert_dom_sf"/>
</dbReference>
<dbReference type="Gene3D" id="2.40.33.20">
    <property type="entry name" value="PK beta-barrel domain-like"/>
    <property type="match status" value="1"/>
</dbReference>
<dbReference type="Pfam" id="PF03473">
    <property type="entry name" value="MOSC"/>
    <property type="match status" value="1"/>
</dbReference>
<dbReference type="RefSeq" id="WP_259508643.1">
    <property type="nucleotide sequence ID" value="NZ_JANLCM010000002.1"/>
</dbReference>
<protein>
    <submittedName>
        <fullName evidence="2">MOSC domain-containing protein</fullName>
    </submittedName>
</protein>
<gene>
    <name evidence="2" type="ORF">N1027_13430</name>
</gene>